<keyword evidence="2" id="KW-1185">Reference proteome</keyword>
<organism evidence="1 2">
    <name type="scientific">Caerostris extrusa</name>
    <name type="common">Bark spider</name>
    <name type="synonym">Caerostris bankana</name>
    <dbReference type="NCBI Taxonomy" id="172846"/>
    <lineage>
        <taxon>Eukaryota</taxon>
        <taxon>Metazoa</taxon>
        <taxon>Ecdysozoa</taxon>
        <taxon>Arthropoda</taxon>
        <taxon>Chelicerata</taxon>
        <taxon>Arachnida</taxon>
        <taxon>Araneae</taxon>
        <taxon>Araneomorphae</taxon>
        <taxon>Entelegynae</taxon>
        <taxon>Araneoidea</taxon>
        <taxon>Araneidae</taxon>
        <taxon>Caerostris</taxon>
    </lineage>
</organism>
<reference evidence="1 2" key="1">
    <citation type="submission" date="2021-06" db="EMBL/GenBank/DDBJ databases">
        <title>Caerostris extrusa draft genome.</title>
        <authorList>
            <person name="Kono N."/>
            <person name="Arakawa K."/>
        </authorList>
    </citation>
    <scope>NUCLEOTIDE SEQUENCE [LARGE SCALE GENOMIC DNA]</scope>
</reference>
<gene>
    <name evidence="1" type="ORF">CEXT_712911</name>
</gene>
<proteinExistence type="predicted"/>
<evidence type="ECO:0000313" key="2">
    <source>
        <dbReference type="Proteomes" id="UP001054945"/>
    </source>
</evidence>
<comment type="caution">
    <text evidence="1">The sequence shown here is derived from an EMBL/GenBank/DDBJ whole genome shotgun (WGS) entry which is preliminary data.</text>
</comment>
<dbReference type="AlphaFoldDB" id="A0AAV4N642"/>
<name>A0AAV4N642_CAEEX</name>
<sequence length="107" mass="11991">MIIDRIGLNKSTNGALRNMLLSTFHGYKMKHLEIINLKFSSPPHSFITVKKKTNKTLSIHSNSEAGLNETGTKLPEFLFSQLSLWCCAPPNEGCCIFAADCWAFQSR</sequence>
<evidence type="ECO:0000313" key="1">
    <source>
        <dbReference type="EMBL" id="GIX80173.1"/>
    </source>
</evidence>
<protein>
    <submittedName>
        <fullName evidence="1">Uncharacterized protein</fullName>
    </submittedName>
</protein>
<dbReference type="EMBL" id="BPLR01020574">
    <property type="protein sequence ID" value="GIX80173.1"/>
    <property type="molecule type" value="Genomic_DNA"/>
</dbReference>
<accession>A0AAV4N642</accession>
<dbReference type="Proteomes" id="UP001054945">
    <property type="component" value="Unassembled WGS sequence"/>
</dbReference>